<evidence type="ECO:0000256" key="1">
    <source>
        <dbReference type="SAM" id="Phobius"/>
    </source>
</evidence>
<dbReference type="InterPro" id="IPR050194">
    <property type="entry name" value="Glycosyltransferase_grp1"/>
</dbReference>
<accession>A0ABR7CCP9</accession>
<evidence type="ECO:0000313" key="4">
    <source>
        <dbReference type="EMBL" id="MBC5605574.1"/>
    </source>
</evidence>
<feature type="domain" description="Glycosyltransferase subfamily 4-like N-terminal" evidence="3">
    <location>
        <begin position="17"/>
        <end position="176"/>
    </location>
</feature>
<dbReference type="CDD" id="cd03801">
    <property type="entry name" value="GT4_PimA-like"/>
    <property type="match status" value="1"/>
</dbReference>
<comment type="caution">
    <text evidence="4">The sequence shown here is derived from an EMBL/GenBank/DDBJ whole genome shotgun (WGS) entry which is preliminary data.</text>
</comment>
<dbReference type="Proteomes" id="UP000600600">
    <property type="component" value="Unassembled WGS sequence"/>
</dbReference>
<dbReference type="PANTHER" id="PTHR45947:SF3">
    <property type="entry name" value="SULFOQUINOVOSYL TRANSFERASE SQD2"/>
    <property type="match status" value="1"/>
</dbReference>
<protein>
    <submittedName>
        <fullName evidence="4">Glycosyltransferase family 4 protein</fullName>
    </submittedName>
</protein>
<evidence type="ECO:0000259" key="2">
    <source>
        <dbReference type="Pfam" id="PF00534"/>
    </source>
</evidence>
<keyword evidence="1" id="KW-1133">Transmembrane helix</keyword>
<evidence type="ECO:0000259" key="3">
    <source>
        <dbReference type="Pfam" id="PF13439"/>
    </source>
</evidence>
<organism evidence="4 5">
    <name type="scientific">Bacteroides difficilis</name>
    <dbReference type="NCBI Taxonomy" id="2763021"/>
    <lineage>
        <taxon>Bacteria</taxon>
        <taxon>Pseudomonadati</taxon>
        <taxon>Bacteroidota</taxon>
        <taxon>Bacteroidia</taxon>
        <taxon>Bacteroidales</taxon>
        <taxon>Bacteroidaceae</taxon>
        <taxon>Bacteroides</taxon>
    </lineage>
</organism>
<dbReference type="InterPro" id="IPR028098">
    <property type="entry name" value="Glyco_trans_4-like_N"/>
</dbReference>
<name>A0ABR7CCP9_9BACE</name>
<evidence type="ECO:0000313" key="5">
    <source>
        <dbReference type="Proteomes" id="UP000600600"/>
    </source>
</evidence>
<gene>
    <name evidence="4" type="ORF">H8S67_12945</name>
</gene>
<keyword evidence="5" id="KW-1185">Reference proteome</keyword>
<dbReference type="Gene3D" id="3.40.50.2000">
    <property type="entry name" value="Glycogen Phosphorylase B"/>
    <property type="match status" value="2"/>
</dbReference>
<feature type="domain" description="Glycosyl transferase family 1" evidence="2">
    <location>
        <begin position="188"/>
        <end position="332"/>
    </location>
</feature>
<sequence length="366" mass="41614">MRHMNKLLFFTSDYSIGLSTLLTDQLFALYRTGINIYAVTGEKEQEPGLHKKLSNAGIPITCISGLDEHRNFWLLSTKIASVIKEQGIDIIHVQNNWQLALVTFVRLKLLFKKKLKVVYTLHAFRHNSPLKSIIAQFVIGVALFLFVNKIICMCNYLKKKFHLLSSKIIILPLGITDSFFTEEYVTPPTNGLQIVFPAQFRKGKNQEILISAFAKYINETNDTLSTLVLPGSGPLLEQMKKLAKSLQVEKRILFPGQCTREEIKKWYLKSNIGIVASNCETFGQSIVEPYILGRCIITTRVGIAIDIIKEGESGFFFSNEDSLVSILKTIYKAPDFINKIGIRNFHVRNQFRWGCIAQKYKQLIVG</sequence>
<reference evidence="4 5" key="1">
    <citation type="submission" date="2020-08" db="EMBL/GenBank/DDBJ databases">
        <title>Genome public.</title>
        <authorList>
            <person name="Liu C."/>
            <person name="Sun Q."/>
        </authorList>
    </citation>
    <scope>NUCLEOTIDE SEQUENCE [LARGE SCALE GENOMIC DNA]</scope>
    <source>
        <strain evidence="4 5">M27</strain>
    </source>
</reference>
<dbReference type="InterPro" id="IPR001296">
    <property type="entry name" value="Glyco_trans_1"/>
</dbReference>
<keyword evidence="1" id="KW-0812">Transmembrane</keyword>
<dbReference type="EMBL" id="JACOOE010000006">
    <property type="protein sequence ID" value="MBC5605574.1"/>
    <property type="molecule type" value="Genomic_DNA"/>
</dbReference>
<keyword evidence="1" id="KW-0472">Membrane</keyword>
<proteinExistence type="predicted"/>
<dbReference type="SUPFAM" id="SSF53756">
    <property type="entry name" value="UDP-Glycosyltransferase/glycogen phosphorylase"/>
    <property type="match status" value="1"/>
</dbReference>
<feature type="transmembrane region" description="Helical" evidence="1">
    <location>
        <begin position="133"/>
        <end position="157"/>
    </location>
</feature>
<dbReference type="Pfam" id="PF00534">
    <property type="entry name" value="Glycos_transf_1"/>
    <property type="match status" value="1"/>
</dbReference>
<dbReference type="Pfam" id="PF13439">
    <property type="entry name" value="Glyco_transf_4"/>
    <property type="match status" value="1"/>
</dbReference>
<dbReference type="PANTHER" id="PTHR45947">
    <property type="entry name" value="SULFOQUINOVOSYL TRANSFERASE SQD2"/>
    <property type="match status" value="1"/>
</dbReference>